<protein>
    <submittedName>
        <fullName evidence="2">DUF2238 domain-containing protein</fullName>
    </submittedName>
</protein>
<reference evidence="2" key="1">
    <citation type="submission" date="2020-10" db="EMBL/GenBank/DDBJ databases">
        <title>Whole-genome sequence of Luteibacter sp. EIF3.</title>
        <authorList>
            <person name="Friedrich I."/>
            <person name="Hertel R."/>
            <person name="Daniel R."/>
        </authorList>
    </citation>
    <scope>NUCLEOTIDE SEQUENCE</scope>
    <source>
        <strain evidence="2">EIF3</strain>
    </source>
</reference>
<organism evidence="2 3">
    <name type="scientific">Luteibacter flocculans</name>
    <dbReference type="NCBI Taxonomy" id="2780091"/>
    <lineage>
        <taxon>Bacteria</taxon>
        <taxon>Pseudomonadati</taxon>
        <taxon>Pseudomonadota</taxon>
        <taxon>Gammaproteobacteria</taxon>
        <taxon>Lysobacterales</taxon>
        <taxon>Rhodanobacteraceae</taxon>
        <taxon>Luteibacter</taxon>
    </lineage>
</organism>
<feature type="transmembrane region" description="Helical" evidence="1">
    <location>
        <begin position="36"/>
        <end position="53"/>
    </location>
</feature>
<feature type="transmembrane region" description="Helical" evidence="1">
    <location>
        <begin position="135"/>
        <end position="155"/>
    </location>
</feature>
<gene>
    <name evidence="2" type="ORF">IM816_08540</name>
</gene>
<dbReference type="EMBL" id="CP063231">
    <property type="protein sequence ID" value="URL60329.1"/>
    <property type="molecule type" value="Genomic_DNA"/>
</dbReference>
<dbReference type="InterPro" id="IPR014509">
    <property type="entry name" value="YjdF-like"/>
</dbReference>
<keyword evidence="1" id="KW-1133">Transmembrane helix</keyword>
<dbReference type="Proteomes" id="UP001056681">
    <property type="component" value="Chromosome"/>
</dbReference>
<evidence type="ECO:0000256" key="1">
    <source>
        <dbReference type="SAM" id="Phobius"/>
    </source>
</evidence>
<feature type="transmembrane region" description="Helical" evidence="1">
    <location>
        <begin position="109"/>
        <end position="128"/>
    </location>
</feature>
<feature type="transmembrane region" description="Helical" evidence="1">
    <location>
        <begin position="185"/>
        <end position="202"/>
    </location>
</feature>
<dbReference type="Pfam" id="PF09997">
    <property type="entry name" value="DUF2238"/>
    <property type="match status" value="1"/>
</dbReference>
<keyword evidence="3" id="KW-1185">Reference proteome</keyword>
<sequence length="218" mass="24222">MPHPHRLPRLLCFAAVAVVILSGIRPADWQDWLLENALVAVALPLLVFGYRRMPFSDASYVSLLLFLCLHEIGAHYTYSEVPYPRWLDACGLTSLGEMASSGRNHFDRAVHFAYGVLVTPAVVELFAWRAPPRGIWRWILPVTFVMSHSLIYELVEWMAAESFGGDLGQAYLGTQGDVWDAQKDMALASLGSALAVLVLATCRWRPMFIARDASASSV</sequence>
<accession>A0ABY4T5Z0</accession>
<keyword evidence="1" id="KW-0472">Membrane</keyword>
<dbReference type="RefSeq" id="WP_250340723.1">
    <property type="nucleotide sequence ID" value="NZ_CP063231.1"/>
</dbReference>
<dbReference type="PIRSF" id="PIRSF020606">
    <property type="entry name" value="UCP020606"/>
    <property type="match status" value="1"/>
</dbReference>
<evidence type="ECO:0000313" key="3">
    <source>
        <dbReference type="Proteomes" id="UP001056681"/>
    </source>
</evidence>
<keyword evidence="1" id="KW-0812">Transmembrane</keyword>
<evidence type="ECO:0000313" key="2">
    <source>
        <dbReference type="EMBL" id="URL60329.1"/>
    </source>
</evidence>
<proteinExistence type="predicted"/>
<name>A0ABY4T5Z0_9GAMM</name>
<dbReference type="InterPro" id="IPR058534">
    <property type="entry name" value="YjdF"/>
</dbReference>
<feature type="transmembrane region" description="Helical" evidence="1">
    <location>
        <begin position="60"/>
        <end position="78"/>
    </location>
</feature>